<dbReference type="Pfam" id="PF17656">
    <property type="entry name" value="ChapFlgA_N"/>
    <property type="match status" value="1"/>
</dbReference>
<dbReference type="SMART" id="SM00858">
    <property type="entry name" value="SAF"/>
    <property type="match status" value="1"/>
</dbReference>
<protein>
    <submittedName>
        <fullName evidence="6">Flagellar basal body P-ring formation protein FlgA</fullName>
    </submittedName>
</protein>
<dbReference type="InterPro" id="IPR039246">
    <property type="entry name" value="Flagellar_FlgA"/>
</dbReference>
<accession>A0A7Y8GU62</accession>
<dbReference type="AlphaFoldDB" id="A0A7Y8GU62"/>
<keyword evidence="6" id="KW-0969">Cilium</keyword>
<dbReference type="Gene3D" id="2.30.30.760">
    <property type="match status" value="1"/>
</dbReference>
<dbReference type="InterPro" id="IPR041231">
    <property type="entry name" value="FlgA_N"/>
</dbReference>
<evidence type="ECO:0000313" key="6">
    <source>
        <dbReference type="EMBL" id="NWF44184.1"/>
    </source>
</evidence>
<evidence type="ECO:0000256" key="1">
    <source>
        <dbReference type="ARBA" id="ARBA00004418"/>
    </source>
</evidence>
<feature type="chain" id="PRO_5031533862" evidence="4">
    <location>
        <begin position="37"/>
        <end position="260"/>
    </location>
</feature>
<comment type="subcellular location">
    <subcellularLocation>
        <location evidence="1">Periplasm</location>
    </subcellularLocation>
</comment>
<reference evidence="6 7" key="1">
    <citation type="submission" date="2019-09" db="EMBL/GenBank/DDBJ databases">
        <title>Hydrogenophaga aromatica sp. nov., isolated from a para-xylene-degrading enrichment culture.</title>
        <authorList>
            <person name="Tancsics A."/>
            <person name="Banerjee S."/>
        </authorList>
    </citation>
    <scope>NUCLEOTIDE SEQUENCE [LARGE SCALE GENOMIC DNA]</scope>
    <source>
        <strain evidence="6 7">D2P1</strain>
    </source>
</reference>
<keyword evidence="6" id="KW-0282">Flagellum</keyword>
<proteinExistence type="predicted"/>
<feature type="signal peptide" evidence="4">
    <location>
        <begin position="1"/>
        <end position="36"/>
    </location>
</feature>
<evidence type="ECO:0000256" key="4">
    <source>
        <dbReference type="SAM" id="SignalP"/>
    </source>
</evidence>
<keyword evidence="6" id="KW-0966">Cell projection</keyword>
<comment type="caution">
    <text evidence="6">The sequence shown here is derived from an EMBL/GenBank/DDBJ whole genome shotgun (WGS) entry which is preliminary data.</text>
</comment>
<keyword evidence="7" id="KW-1185">Reference proteome</keyword>
<dbReference type="GO" id="GO:0044780">
    <property type="term" value="P:bacterial-type flagellum assembly"/>
    <property type="evidence" value="ECO:0007669"/>
    <property type="project" value="InterPro"/>
</dbReference>
<dbReference type="RefSeq" id="WP_177133082.1">
    <property type="nucleotide sequence ID" value="NZ_VYGV01000003.1"/>
</dbReference>
<dbReference type="Proteomes" id="UP000545507">
    <property type="component" value="Unassembled WGS sequence"/>
</dbReference>
<dbReference type="CDD" id="cd11614">
    <property type="entry name" value="SAF_CpaB_FlgA_like"/>
    <property type="match status" value="1"/>
</dbReference>
<sequence>MNKHTSFCFLRSARAGAAGWLAAGLLLAGLTGPARAQFAVAPATSADDRALLAQMARDYVEPALANALTENAGGVLRPEVVMGALDSRLRLSPCPRIEPYLPPGTRLWGRSRIGLRCLEGPVRWNVFVPVTIKAWGPAWVLRRPVPAGTALVQEDAEVAEMDWAEQSASVLATPESWIGQQAAFALNPGQTLRENMVRPVPAFDRGAQVKVKSEGTGFQVVVSGEAMGVGVVGQTVRVRLNGGRVVTGTVRDGPLVEVRL</sequence>
<gene>
    <name evidence="6" type="primary">flgA</name>
    <name evidence="6" type="ORF">F3K02_02795</name>
</gene>
<keyword evidence="2 4" id="KW-0732">Signal</keyword>
<evidence type="ECO:0000256" key="2">
    <source>
        <dbReference type="ARBA" id="ARBA00022729"/>
    </source>
</evidence>
<dbReference type="Gene3D" id="3.90.1210.10">
    <property type="entry name" value="Antifreeze-like/N-acetylneuraminic acid synthase C-terminal domain"/>
    <property type="match status" value="1"/>
</dbReference>
<name>A0A7Y8GU62_9BURK</name>
<feature type="domain" description="SAF" evidence="5">
    <location>
        <begin position="136"/>
        <end position="198"/>
    </location>
</feature>
<evidence type="ECO:0000313" key="7">
    <source>
        <dbReference type="Proteomes" id="UP000545507"/>
    </source>
</evidence>
<evidence type="ECO:0000256" key="3">
    <source>
        <dbReference type="ARBA" id="ARBA00022764"/>
    </source>
</evidence>
<dbReference type="InterPro" id="IPR017585">
    <property type="entry name" value="SAF_FlgA"/>
</dbReference>
<dbReference type="GO" id="GO:0042597">
    <property type="term" value="C:periplasmic space"/>
    <property type="evidence" value="ECO:0007669"/>
    <property type="project" value="UniProtKB-SubCell"/>
</dbReference>
<dbReference type="Pfam" id="PF13144">
    <property type="entry name" value="ChapFlgA"/>
    <property type="match status" value="1"/>
</dbReference>
<dbReference type="EMBL" id="VYGV01000003">
    <property type="protein sequence ID" value="NWF44184.1"/>
    <property type="molecule type" value="Genomic_DNA"/>
</dbReference>
<dbReference type="PANTHER" id="PTHR36307">
    <property type="entry name" value="FLAGELLA BASAL BODY P-RING FORMATION PROTEIN FLGA"/>
    <property type="match status" value="1"/>
</dbReference>
<dbReference type="NCBIfam" id="TIGR03170">
    <property type="entry name" value="flgA_cterm"/>
    <property type="match status" value="1"/>
</dbReference>
<dbReference type="InterPro" id="IPR013974">
    <property type="entry name" value="SAF"/>
</dbReference>
<organism evidence="6 7">
    <name type="scientific">Hydrogenophaga aromaticivorans</name>
    <dbReference type="NCBI Taxonomy" id="2610898"/>
    <lineage>
        <taxon>Bacteria</taxon>
        <taxon>Pseudomonadati</taxon>
        <taxon>Pseudomonadota</taxon>
        <taxon>Betaproteobacteria</taxon>
        <taxon>Burkholderiales</taxon>
        <taxon>Comamonadaceae</taxon>
        <taxon>Hydrogenophaga</taxon>
    </lineage>
</organism>
<evidence type="ECO:0000259" key="5">
    <source>
        <dbReference type="SMART" id="SM00858"/>
    </source>
</evidence>
<dbReference type="PANTHER" id="PTHR36307:SF1">
    <property type="entry name" value="FLAGELLA BASAL BODY P-RING FORMATION PROTEIN FLGA"/>
    <property type="match status" value="1"/>
</dbReference>
<keyword evidence="3" id="KW-0574">Periplasm</keyword>